<dbReference type="Proteomes" id="UP001384579">
    <property type="component" value="Unassembled WGS sequence"/>
</dbReference>
<sequence length="114" mass="13050">MTQKIKLMPDYCCHPLWGLDIDNIGNIDPETLPLSLATIHRLKTYSAAYESGINWDYPPNSPEPTEEEIENYEQEGISLWLQLQKELAPDYEVSYFSQKTLKIISNPSELMATA</sequence>
<proteinExistence type="predicted"/>
<keyword evidence="2" id="KW-1185">Reference proteome</keyword>
<dbReference type="EMBL" id="JBBLXS010000725">
    <property type="protein sequence ID" value="MEK0188707.1"/>
    <property type="molecule type" value="Genomic_DNA"/>
</dbReference>
<accession>A0ABU8YW60</accession>
<evidence type="ECO:0000313" key="1">
    <source>
        <dbReference type="EMBL" id="MEK0188707.1"/>
    </source>
</evidence>
<reference evidence="1 2" key="1">
    <citation type="journal article" date="2020" name="Harmful Algae">
        <title>Molecular and morphological characterization of a novel dihydroanatoxin-a producing Microcoleus species (cyanobacteria) from the Russian River, California, USA.</title>
        <authorList>
            <person name="Conklin K.Y."/>
            <person name="Stancheva R."/>
            <person name="Otten T.G."/>
            <person name="Fadness R."/>
            <person name="Boyer G.L."/>
            <person name="Read B."/>
            <person name="Zhang X."/>
            <person name="Sheath R.G."/>
        </authorList>
    </citation>
    <scope>NUCLEOTIDE SEQUENCE [LARGE SCALE GENOMIC DNA]</scope>
    <source>
        <strain evidence="1 2">PTRS2</strain>
    </source>
</reference>
<protein>
    <submittedName>
        <fullName evidence="1">Uncharacterized protein</fullName>
    </submittedName>
</protein>
<evidence type="ECO:0000313" key="2">
    <source>
        <dbReference type="Proteomes" id="UP001384579"/>
    </source>
</evidence>
<organism evidence="1 2">
    <name type="scientific">Microcoleus anatoxicus PTRS2</name>
    <dbReference type="NCBI Taxonomy" id="2705321"/>
    <lineage>
        <taxon>Bacteria</taxon>
        <taxon>Bacillati</taxon>
        <taxon>Cyanobacteriota</taxon>
        <taxon>Cyanophyceae</taxon>
        <taxon>Oscillatoriophycideae</taxon>
        <taxon>Oscillatoriales</taxon>
        <taxon>Microcoleaceae</taxon>
        <taxon>Microcoleus</taxon>
        <taxon>Microcoleus anatoxicus</taxon>
    </lineage>
</organism>
<comment type="caution">
    <text evidence="1">The sequence shown here is derived from an EMBL/GenBank/DDBJ whole genome shotgun (WGS) entry which is preliminary data.</text>
</comment>
<dbReference type="RefSeq" id="WP_340521375.1">
    <property type="nucleotide sequence ID" value="NZ_JBBLXS010000725.1"/>
</dbReference>
<gene>
    <name evidence="1" type="ORF">WMG39_28245</name>
</gene>
<name>A0ABU8YW60_9CYAN</name>